<feature type="chain" id="PRO_5045457552" evidence="9">
    <location>
        <begin position="24"/>
        <end position="415"/>
    </location>
</feature>
<comment type="cofactor">
    <cofactor evidence="1">
        <name>Zn(2+)</name>
        <dbReference type="ChEBI" id="CHEBI:29105"/>
    </cofactor>
</comment>
<dbReference type="RefSeq" id="WP_382167381.1">
    <property type="nucleotide sequence ID" value="NZ_JBHTBR010000005.1"/>
</dbReference>
<evidence type="ECO:0000259" key="10">
    <source>
        <dbReference type="Pfam" id="PF01551"/>
    </source>
</evidence>
<dbReference type="InterPro" id="IPR050570">
    <property type="entry name" value="Cell_wall_metabolism_enzyme"/>
</dbReference>
<keyword evidence="3" id="KW-0479">Metal-binding</keyword>
<dbReference type="Pfam" id="PF01551">
    <property type="entry name" value="Peptidase_M23"/>
    <property type="match status" value="1"/>
</dbReference>
<keyword evidence="7" id="KW-0175">Coiled coil</keyword>
<feature type="region of interest" description="Disordered" evidence="8">
    <location>
        <begin position="265"/>
        <end position="290"/>
    </location>
</feature>
<evidence type="ECO:0000256" key="2">
    <source>
        <dbReference type="ARBA" id="ARBA00022670"/>
    </source>
</evidence>
<evidence type="ECO:0000256" key="1">
    <source>
        <dbReference type="ARBA" id="ARBA00001947"/>
    </source>
</evidence>
<feature type="coiled-coil region" evidence="7">
    <location>
        <begin position="164"/>
        <end position="191"/>
    </location>
</feature>
<evidence type="ECO:0000256" key="8">
    <source>
        <dbReference type="SAM" id="MobiDB-lite"/>
    </source>
</evidence>
<dbReference type="SUPFAM" id="SSF51261">
    <property type="entry name" value="Duplicated hybrid motif"/>
    <property type="match status" value="1"/>
</dbReference>
<keyword evidence="4 11" id="KW-0378">Hydrolase</keyword>
<keyword evidence="12" id="KW-1185">Reference proteome</keyword>
<keyword evidence="6" id="KW-0482">Metalloprotease</keyword>
<keyword evidence="5" id="KW-0862">Zinc</keyword>
<sequence>MLFRFILPCSLALSVAFAPPIWAQDKKADKDTFSISDLERVEAERDEVLKRLKKLEKSGKKADRELQEIDDDLVAAAADSRRREESAINAQMALNDLEIQEIAARQELLKDKDTLADVLATLMSFGSKRPPALTTSPENTSAAIRAAILMGDVAPKLAAKAEALAEELDTLASLQANIRAEKEELIRAEQTLLARRQEIEALYEEKRSKRIDLAKATASLKAQNKALAGEADTLQALLSSIVSKAPTTPSLKPLPPRRFAKLAQKPVEAPKKSTSKSRPSPPVFGSGSHIQRPAIGTLVSAFGSSNTSSEKSKGQTWQTRAGAHIVSPRDGRVEYAGIFRSYGQILILDLGDNYIMVLAGLDSIYAEVGQSVLSGEPVGRMSDNAKQTPELYIELRHNGAPIDPETLLADNKTKR</sequence>
<gene>
    <name evidence="11" type="ORF">ACFQS8_10985</name>
</gene>
<dbReference type="InterPro" id="IPR011055">
    <property type="entry name" value="Dup_hybrid_motif"/>
</dbReference>
<feature type="domain" description="M23ase beta-sheet core" evidence="10">
    <location>
        <begin position="311"/>
        <end position="404"/>
    </location>
</feature>
<accession>A0ABW2IML3</accession>
<evidence type="ECO:0000313" key="11">
    <source>
        <dbReference type="EMBL" id="MFC7292142.1"/>
    </source>
</evidence>
<evidence type="ECO:0000256" key="3">
    <source>
        <dbReference type="ARBA" id="ARBA00022723"/>
    </source>
</evidence>
<evidence type="ECO:0000256" key="7">
    <source>
        <dbReference type="SAM" id="Coils"/>
    </source>
</evidence>
<keyword evidence="2" id="KW-0645">Protease</keyword>
<dbReference type="PANTHER" id="PTHR21666:SF288">
    <property type="entry name" value="CELL DIVISION PROTEIN YTFB"/>
    <property type="match status" value="1"/>
</dbReference>
<dbReference type="Proteomes" id="UP001596492">
    <property type="component" value="Unassembled WGS sequence"/>
</dbReference>
<proteinExistence type="predicted"/>
<feature type="signal peptide" evidence="9">
    <location>
        <begin position="1"/>
        <end position="23"/>
    </location>
</feature>
<comment type="caution">
    <text evidence="11">The sequence shown here is derived from an EMBL/GenBank/DDBJ whole genome shotgun (WGS) entry which is preliminary data.</text>
</comment>
<protein>
    <submittedName>
        <fullName evidence="11">Murein hydrolase activator EnvC family protein</fullName>
    </submittedName>
</protein>
<evidence type="ECO:0000256" key="5">
    <source>
        <dbReference type="ARBA" id="ARBA00022833"/>
    </source>
</evidence>
<evidence type="ECO:0000256" key="6">
    <source>
        <dbReference type="ARBA" id="ARBA00023049"/>
    </source>
</evidence>
<reference evidence="12" key="1">
    <citation type="journal article" date="2019" name="Int. J. Syst. Evol. Microbiol.">
        <title>The Global Catalogue of Microorganisms (GCM) 10K type strain sequencing project: providing services to taxonomists for standard genome sequencing and annotation.</title>
        <authorList>
            <consortium name="The Broad Institute Genomics Platform"/>
            <consortium name="The Broad Institute Genome Sequencing Center for Infectious Disease"/>
            <person name="Wu L."/>
            <person name="Ma J."/>
        </authorList>
    </citation>
    <scope>NUCLEOTIDE SEQUENCE [LARGE SCALE GENOMIC DNA]</scope>
    <source>
        <strain evidence="12">CCUG 51308</strain>
    </source>
</reference>
<dbReference type="PANTHER" id="PTHR21666">
    <property type="entry name" value="PEPTIDASE-RELATED"/>
    <property type="match status" value="1"/>
</dbReference>
<evidence type="ECO:0000313" key="12">
    <source>
        <dbReference type="Proteomes" id="UP001596492"/>
    </source>
</evidence>
<name>A0ABW2IML3_9PROT</name>
<dbReference type="CDD" id="cd12797">
    <property type="entry name" value="M23_peptidase"/>
    <property type="match status" value="1"/>
</dbReference>
<keyword evidence="9" id="KW-0732">Signal</keyword>
<dbReference type="InterPro" id="IPR016047">
    <property type="entry name" value="M23ase_b-sheet_dom"/>
</dbReference>
<dbReference type="EMBL" id="JBHTBR010000005">
    <property type="protein sequence ID" value="MFC7292142.1"/>
    <property type="molecule type" value="Genomic_DNA"/>
</dbReference>
<evidence type="ECO:0000256" key="4">
    <source>
        <dbReference type="ARBA" id="ARBA00022801"/>
    </source>
</evidence>
<feature type="coiled-coil region" evidence="7">
    <location>
        <begin position="38"/>
        <end position="72"/>
    </location>
</feature>
<evidence type="ECO:0000256" key="9">
    <source>
        <dbReference type="SAM" id="SignalP"/>
    </source>
</evidence>
<dbReference type="GO" id="GO:0016787">
    <property type="term" value="F:hydrolase activity"/>
    <property type="evidence" value="ECO:0007669"/>
    <property type="project" value="UniProtKB-KW"/>
</dbReference>
<organism evidence="11 12">
    <name type="scientific">Hirschia litorea</name>
    <dbReference type="NCBI Taxonomy" id="1199156"/>
    <lineage>
        <taxon>Bacteria</taxon>
        <taxon>Pseudomonadati</taxon>
        <taxon>Pseudomonadota</taxon>
        <taxon>Alphaproteobacteria</taxon>
        <taxon>Hyphomonadales</taxon>
        <taxon>Hyphomonadaceae</taxon>
        <taxon>Hirschia</taxon>
    </lineage>
</organism>
<dbReference type="Gene3D" id="2.70.70.10">
    <property type="entry name" value="Glucose Permease (Domain IIA)"/>
    <property type="match status" value="1"/>
</dbReference>